<dbReference type="Proteomes" id="UP001233999">
    <property type="component" value="Unassembled WGS sequence"/>
</dbReference>
<feature type="region of interest" description="Disordered" evidence="1">
    <location>
        <begin position="1"/>
        <end position="51"/>
    </location>
</feature>
<evidence type="ECO:0000256" key="1">
    <source>
        <dbReference type="SAM" id="MobiDB-lite"/>
    </source>
</evidence>
<organism evidence="2 3">
    <name type="scientific">Diploptera punctata</name>
    <name type="common">Pacific beetle cockroach</name>
    <dbReference type="NCBI Taxonomy" id="6984"/>
    <lineage>
        <taxon>Eukaryota</taxon>
        <taxon>Metazoa</taxon>
        <taxon>Ecdysozoa</taxon>
        <taxon>Arthropoda</taxon>
        <taxon>Hexapoda</taxon>
        <taxon>Insecta</taxon>
        <taxon>Pterygota</taxon>
        <taxon>Neoptera</taxon>
        <taxon>Polyneoptera</taxon>
        <taxon>Dictyoptera</taxon>
        <taxon>Blattodea</taxon>
        <taxon>Blaberoidea</taxon>
        <taxon>Blaberidae</taxon>
        <taxon>Diplopterinae</taxon>
        <taxon>Diploptera</taxon>
    </lineage>
</organism>
<evidence type="ECO:0000313" key="2">
    <source>
        <dbReference type="EMBL" id="KAJ9576522.1"/>
    </source>
</evidence>
<gene>
    <name evidence="2" type="ORF">L9F63_025582</name>
</gene>
<comment type="caution">
    <text evidence="2">The sequence shown here is derived from an EMBL/GenBank/DDBJ whole genome shotgun (WGS) entry which is preliminary data.</text>
</comment>
<reference evidence="2" key="1">
    <citation type="journal article" date="2023" name="IScience">
        <title>Live-bearing cockroach genome reveals convergent evolutionary mechanisms linked to viviparity in insects and beyond.</title>
        <authorList>
            <person name="Fouks B."/>
            <person name="Harrison M.C."/>
            <person name="Mikhailova A.A."/>
            <person name="Marchal E."/>
            <person name="English S."/>
            <person name="Carruthers M."/>
            <person name="Jennings E.C."/>
            <person name="Chiamaka E.L."/>
            <person name="Frigard R.A."/>
            <person name="Pippel M."/>
            <person name="Attardo G.M."/>
            <person name="Benoit J.B."/>
            <person name="Bornberg-Bauer E."/>
            <person name="Tobe S.S."/>
        </authorList>
    </citation>
    <scope>NUCLEOTIDE SEQUENCE</scope>
    <source>
        <strain evidence="2">Stay&amp;Tobe</strain>
    </source>
</reference>
<evidence type="ECO:0000313" key="3">
    <source>
        <dbReference type="Proteomes" id="UP001233999"/>
    </source>
</evidence>
<feature type="non-terminal residue" evidence="2">
    <location>
        <position position="1"/>
    </location>
</feature>
<protein>
    <submittedName>
        <fullName evidence="2">Uncharacterized protein</fullName>
    </submittedName>
</protein>
<keyword evidence="3" id="KW-1185">Reference proteome</keyword>
<accession>A0AAD8E4P6</accession>
<sequence>WAISAGKHATVPFAERRSKSSSPCDLPTPRALTSSVMPFSPETENTRARQP</sequence>
<dbReference type="AlphaFoldDB" id="A0AAD8E4P6"/>
<feature type="non-terminal residue" evidence="2">
    <location>
        <position position="51"/>
    </location>
</feature>
<dbReference type="EMBL" id="JASPKZ010009755">
    <property type="protein sequence ID" value="KAJ9576522.1"/>
    <property type="molecule type" value="Genomic_DNA"/>
</dbReference>
<reference evidence="2" key="2">
    <citation type="submission" date="2023-05" db="EMBL/GenBank/DDBJ databases">
        <authorList>
            <person name="Fouks B."/>
        </authorList>
    </citation>
    <scope>NUCLEOTIDE SEQUENCE</scope>
    <source>
        <strain evidence="2">Stay&amp;Tobe</strain>
        <tissue evidence="2">Testes</tissue>
    </source>
</reference>
<name>A0AAD8E4P6_DIPPU</name>
<proteinExistence type="predicted"/>